<dbReference type="PANTHER" id="PTHR30290">
    <property type="entry name" value="PERIPLASMIC BINDING COMPONENT OF ABC TRANSPORTER"/>
    <property type="match status" value="1"/>
</dbReference>
<dbReference type="Gene3D" id="3.10.105.10">
    <property type="entry name" value="Dipeptide-binding Protein, Domain 3"/>
    <property type="match status" value="1"/>
</dbReference>
<dbReference type="GeneID" id="73901743"/>
<reference evidence="5 6" key="1">
    <citation type="journal article" date="2019" name="Int. J. Syst. Evol. Microbiol.">
        <title>The Global Catalogue of Microorganisms (GCM) 10K type strain sequencing project: providing services to taxonomists for standard genome sequencing and annotation.</title>
        <authorList>
            <consortium name="The Broad Institute Genomics Platform"/>
            <consortium name="The Broad Institute Genome Sequencing Center for Infectious Disease"/>
            <person name="Wu L."/>
            <person name="Ma J."/>
        </authorList>
    </citation>
    <scope>NUCLEOTIDE SEQUENCE [LARGE SCALE GENOMIC DNA]</scope>
    <source>
        <strain evidence="5 6">IBRC-M 10256</strain>
    </source>
</reference>
<proteinExistence type="inferred from homology"/>
<evidence type="ECO:0000313" key="5">
    <source>
        <dbReference type="EMBL" id="MFC3958808.1"/>
    </source>
</evidence>
<dbReference type="PANTHER" id="PTHR30290:SF9">
    <property type="entry name" value="OLIGOPEPTIDE-BINDING PROTEIN APPA"/>
    <property type="match status" value="1"/>
</dbReference>
<dbReference type="InterPro" id="IPR039424">
    <property type="entry name" value="SBP_5"/>
</dbReference>
<keyword evidence="3" id="KW-0732">Signal</keyword>
<dbReference type="Pfam" id="PF00496">
    <property type="entry name" value="SBP_bac_5"/>
    <property type="match status" value="1"/>
</dbReference>
<dbReference type="SUPFAM" id="SSF53850">
    <property type="entry name" value="Periplasmic binding protein-like II"/>
    <property type="match status" value="1"/>
</dbReference>
<gene>
    <name evidence="5" type="ORF">ACFOUR_10565</name>
</gene>
<dbReference type="Proteomes" id="UP001595846">
    <property type="component" value="Unassembled WGS sequence"/>
</dbReference>
<dbReference type="Gene3D" id="3.40.190.10">
    <property type="entry name" value="Periplasmic binding protein-like II"/>
    <property type="match status" value="1"/>
</dbReference>
<comment type="caution">
    <text evidence="5">The sequence shown here is derived from an EMBL/GenBank/DDBJ whole genome shotgun (WGS) entry which is preliminary data.</text>
</comment>
<evidence type="ECO:0000259" key="4">
    <source>
        <dbReference type="Pfam" id="PF00496"/>
    </source>
</evidence>
<evidence type="ECO:0000313" key="6">
    <source>
        <dbReference type="Proteomes" id="UP001595846"/>
    </source>
</evidence>
<keyword evidence="2" id="KW-0813">Transport</keyword>
<evidence type="ECO:0000256" key="1">
    <source>
        <dbReference type="ARBA" id="ARBA00005695"/>
    </source>
</evidence>
<name>A0ABD5NQ36_9EURY</name>
<dbReference type="GO" id="GO:0042597">
    <property type="term" value="C:periplasmic space"/>
    <property type="evidence" value="ECO:0007669"/>
    <property type="project" value="UniProtKB-ARBA"/>
</dbReference>
<keyword evidence="6" id="KW-1185">Reference proteome</keyword>
<comment type="similarity">
    <text evidence="1">Belongs to the bacterial solute-binding protein 5 family.</text>
</comment>
<dbReference type="PIRSF" id="PIRSF002741">
    <property type="entry name" value="MppA"/>
    <property type="match status" value="1"/>
</dbReference>
<sequence length="541" mass="59185">MTMGGSHTGDGGGPVPLTRRNALKVFGGAGATAALAGCLGGGDDGGSGSTVTMAPAAGPTTLDPHNHAETTTSTYLIHFYDGLVERNTEMELVPRLAEDWEQVDDTTWRFSLRDDVTFSNGEDFTAETAKYNLDRVSGNLEGAETVTVEGDYASIDSVEVVDDYTVQVNLAAPDPIFLEMQAALRIVPKEYTEENGFDALSDDPVGTGPYELDSWTRQQEMVMTARSDYFDGEPAVGELVWQPMPESSSRISALTTGSVDLIRSANPRNEEQIENSGDLSVERVPSARGAALWLNMWQEIPGGDEPVFHNNREARLAVQYATDIPSIIENILVGNGFEIHGWAYNDQYLGYNDSLDPYPHDPDRAEELLAEAGYSDGFSTTLLVPRGRYFKGVDTAEALATQLGDVGIDVSLDTPEFGTFATQTQEGEIPGMMLAAWGNPTFNPLDPYGNLVHPDGMFSLLPKQNQPSWVGELTSMIETAQQTADREELASQNQDIEALIHEQGVFRFLFQYRDVYGVNDRLEWDPRSDELVDMYPASLAE</sequence>
<dbReference type="EMBL" id="JBHSAQ010000007">
    <property type="protein sequence ID" value="MFC3958808.1"/>
    <property type="molecule type" value="Genomic_DNA"/>
</dbReference>
<dbReference type="InterPro" id="IPR000914">
    <property type="entry name" value="SBP_5_dom"/>
</dbReference>
<dbReference type="Gene3D" id="3.90.76.10">
    <property type="entry name" value="Dipeptide-binding Protein, Domain 1"/>
    <property type="match status" value="1"/>
</dbReference>
<dbReference type="InterPro" id="IPR030678">
    <property type="entry name" value="Peptide/Ni-bd"/>
</dbReference>
<organism evidence="5 6">
    <name type="scientific">Halovivax cerinus</name>
    <dbReference type="NCBI Taxonomy" id="1487865"/>
    <lineage>
        <taxon>Archaea</taxon>
        <taxon>Methanobacteriati</taxon>
        <taxon>Methanobacteriota</taxon>
        <taxon>Stenosarchaea group</taxon>
        <taxon>Halobacteria</taxon>
        <taxon>Halobacteriales</taxon>
        <taxon>Natrialbaceae</taxon>
        <taxon>Halovivax</taxon>
    </lineage>
</organism>
<evidence type="ECO:0000256" key="3">
    <source>
        <dbReference type="ARBA" id="ARBA00022729"/>
    </source>
</evidence>
<dbReference type="PROSITE" id="PS51318">
    <property type="entry name" value="TAT"/>
    <property type="match status" value="1"/>
</dbReference>
<dbReference type="InterPro" id="IPR006311">
    <property type="entry name" value="TAT_signal"/>
</dbReference>
<dbReference type="AlphaFoldDB" id="A0ABD5NQ36"/>
<accession>A0ABD5NQ36</accession>
<evidence type="ECO:0000256" key="2">
    <source>
        <dbReference type="ARBA" id="ARBA00022448"/>
    </source>
</evidence>
<protein>
    <submittedName>
        <fullName evidence="5">ABC transporter substrate-binding protein</fullName>
    </submittedName>
</protein>
<dbReference type="RefSeq" id="WP_256532645.1">
    <property type="nucleotide sequence ID" value="NZ_CP101824.1"/>
</dbReference>
<feature type="domain" description="Solute-binding protein family 5" evidence="4">
    <location>
        <begin position="91"/>
        <end position="457"/>
    </location>
</feature>